<evidence type="ECO:0000256" key="1">
    <source>
        <dbReference type="ARBA" id="ARBA00004496"/>
    </source>
</evidence>
<evidence type="ECO:0000256" key="10">
    <source>
        <dbReference type="ARBA" id="ARBA00030904"/>
    </source>
</evidence>
<evidence type="ECO:0000256" key="6">
    <source>
        <dbReference type="ARBA" id="ARBA00022741"/>
    </source>
</evidence>
<dbReference type="Pfam" id="PF09334">
    <property type="entry name" value="tRNA-synt_1g"/>
    <property type="match status" value="1"/>
</dbReference>
<dbReference type="Gene3D" id="3.40.50.620">
    <property type="entry name" value="HUPs"/>
    <property type="match status" value="1"/>
</dbReference>
<comment type="similarity">
    <text evidence="2 12">Belongs to the class-I aminoacyl-tRNA synthetase family.</text>
</comment>
<dbReference type="PANTHER" id="PTHR45765:SF1">
    <property type="entry name" value="METHIONINE--TRNA LIGASE, CYTOPLASMIC"/>
    <property type="match status" value="1"/>
</dbReference>
<dbReference type="AlphaFoldDB" id="A0AAD5T616"/>
<dbReference type="NCBIfam" id="TIGR00398">
    <property type="entry name" value="metG"/>
    <property type="match status" value="1"/>
</dbReference>
<evidence type="ECO:0000259" key="14">
    <source>
        <dbReference type="Pfam" id="PF09334"/>
    </source>
</evidence>
<dbReference type="InterPro" id="IPR029038">
    <property type="entry name" value="MetRS_Zn"/>
</dbReference>
<keyword evidence="6 12" id="KW-0547">Nucleotide-binding</keyword>
<evidence type="ECO:0000256" key="13">
    <source>
        <dbReference type="SAM" id="Coils"/>
    </source>
</evidence>
<dbReference type="Gene3D" id="1.10.730.10">
    <property type="entry name" value="Isoleucyl-tRNA Synthetase, Domain 1"/>
    <property type="match status" value="1"/>
</dbReference>
<evidence type="ECO:0000256" key="4">
    <source>
        <dbReference type="ARBA" id="ARBA00022490"/>
    </source>
</evidence>
<evidence type="ECO:0000313" key="17">
    <source>
        <dbReference type="Proteomes" id="UP001211907"/>
    </source>
</evidence>
<dbReference type="GO" id="GO:0005524">
    <property type="term" value="F:ATP binding"/>
    <property type="evidence" value="ECO:0007669"/>
    <property type="project" value="UniProtKB-KW"/>
</dbReference>
<accession>A0AAD5T616</accession>
<dbReference type="InterPro" id="IPR014758">
    <property type="entry name" value="Met-tRNA_synth"/>
</dbReference>
<comment type="subcellular location">
    <subcellularLocation>
        <location evidence="1">Cytoplasm</location>
    </subcellularLocation>
</comment>
<keyword evidence="17" id="KW-1185">Reference proteome</keyword>
<dbReference type="GO" id="GO:0017101">
    <property type="term" value="C:aminoacyl-tRNA synthetase multienzyme complex"/>
    <property type="evidence" value="ECO:0007669"/>
    <property type="project" value="TreeGrafter"/>
</dbReference>
<dbReference type="InterPro" id="IPR009080">
    <property type="entry name" value="tRNAsynth_Ia_anticodon-bd"/>
</dbReference>
<dbReference type="PANTHER" id="PTHR45765">
    <property type="entry name" value="METHIONINE--TRNA LIGASE"/>
    <property type="match status" value="1"/>
</dbReference>
<dbReference type="GO" id="GO:0036464">
    <property type="term" value="C:cytoplasmic ribonucleoprotein granule"/>
    <property type="evidence" value="ECO:0007669"/>
    <property type="project" value="UniProtKB-ARBA"/>
</dbReference>
<dbReference type="InterPro" id="IPR023458">
    <property type="entry name" value="Met-tRNA_ligase_1"/>
</dbReference>
<dbReference type="CDD" id="cd07957">
    <property type="entry name" value="Anticodon_Ia_Met"/>
    <property type="match status" value="1"/>
</dbReference>
<comment type="catalytic activity">
    <reaction evidence="11">
        <text>tRNA(Met) + L-methionine + ATP = L-methionyl-tRNA(Met) + AMP + diphosphate</text>
        <dbReference type="Rhea" id="RHEA:13481"/>
        <dbReference type="Rhea" id="RHEA-COMP:9667"/>
        <dbReference type="Rhea" id="RHEA-COMP:9698"/>
        <dbReference type="ChEBI" id="CHEBI:30616"/>
        <dbReference type="ChEBI" id="CHEBI:33019"/>
        <dbReference type="ChEBI" id="CHEBI:57844"/>
        <dbReference type="ChEBI" id="CHEBI:78442"/>
        <dbReference type="ChEBI" id="CHEBI:78530"/>
        <dbReference type="ChEBI" id="CHEBI:456215"/>
        <dbReference type="EC" id="6.1.1.10"/>
    </reaction>
</comment>
<keyword evidence="13" id="KW-0175">Coiled coil</keyword>
<feature type="domain" description="Methionyl-tRNA synthetase anticodon-binding" evidence="15">
    <location>
        <begin position="432"/>
        <end position="581"/>
    </location>
</feature>
<evidence type="ECO:0000256" key="12">
    <source>
        <dbReference type="RuleBase" id="RU363039"/>
    </source>
</evidence>
<dbReference type="Pfam" id="PF19303">
    <property type="entry name" value="Anticodon_3"/>
    <property type="match status" value="1"/>
</dbReference>
<dbReference type="Proteomes" id="UP001211907">
    <property type="component" value="Unassembled WGS sequence"/>
</dbReference>
<evidence type="ECO:0000256" key="5">
    <source>
        <dbReference type="ARBA" id="ARBA00022598"/>
    </source>
</evidence>
<evidence type="ECO:0000313" key="16">
    <source>
        <dbReference type="EMBL" id="KAJ3130207.1"/>
    </source>
</evidence>
<dbReference type="GO" id="GO:0004825">
    <property type="term" value="F:methionine-tRNA ligase activity"/>
    <property type="evidence" value="ECO:0007669"/>
    <property type="project" value="UniProtKB-EC"/>
</dbReference>
<evidence type="ECO:0000256" key="7">
    <source>
        <dbReference type="ARBA" id="ARBA00022840"/>
    </source>
</evidence>
<evidence type="ECO:0000256" key="9">
    <source>
        <dbReference type="ARBA" id="ARBA00023146"/>
    </source>
</evidence>
<dbReference type="SUPFAM" id="SSF47323">
    <property type="entry name" value="Anticodon-binding domain of a subclass of class I aminoacyl-tRNA synthetases"/>
    <property type="match status" value="1"/>
</dbReference>
<evidence type="ECO:0000256" key="2">
    <source>
        <dbReference type="ARBA" id="ARBA00005594"/>
    </source>
</evidence>
<gene>
    <name evidence="16" type="primary">RAR1</name>
    <name evidence="16" type="ORF">HK100_008180</name>
</gene>
<dbReference type="InterPro" id="IPR033911">
    <property type="entry name" value="MetRS_core"/>
</dbReference>
<dbReference type="GO" id="GO:0006431">
    <property type="term" value="P:methionyl-tRNA aminoacylation"/>
    <property type="evidence" value="ECO:0007669"/>
    <property type="project" value="InterPro"/>
</dbReference>
<reference evidence="16" key="1">
    <citation type="submission" date="2020-05" db="EMBL/GenBank/DDBJ databases">
        <title>Phylogenomic resolution of chytrid fungi.</title>
        <authorList>
            <person name="Stajich J.E."/>
            <person name="Amses K."/>
            <person name="Simmons R."/>
            <person name="Seto K."/>
            <person name="Myers J."/>
            <person name="Bonds A."/>
            <person name="Quandt C.A."/>
            <person name="Barry K."/>
            <person name="Liu P."/>
            <person name="Grigoriev I."/>
            <person name="Longcore J.E."/>
            <person name="James T.Y."/>
        </authorList>
    </citation>
    <scope>NUCLEOTIDE SEQUENCE</scope>
    <source>
        <strain evidence="16">JEL0513</strain>
    </source>
</reference>
<dbReference type="EMBL" id="JADGJH010000394">
    <property type="protein sequence ID" value="KAJ3130207.1"/>
    <property type="molecule type" value="Genomic_DNA"/>
</dbReference>
<dbReference type="Gene3D" id="2.20.28.20">
    <property type="entry name" value="Methionyl-tRNA synthetase, Zn-domain"/>
    <property type="match status" value="1"/>
</dbReference>
<organism evidence="16 17">
    <name type="scientific">Physocladia obscura</name>
    <dbReference type="NCBI Taxonomy" id="109957"/>
    <lineage>
        <taxon>Eukaryota</taxon>
        <taxon>Fungi</taxon>
        <taxon>Fungi incertae sedis</taxon>
        <taxon>Chytridiomycota</taxon>
        <taxon>Chytridiomycota incertae sedis</taxon>
        <taxon>Chytridiomycetes</taxon>
        <taxon>Chytridiales</taxon>
        <taxon>Chytriomycetaceae</taxon>
        <taxon>Physocladia</taxon>
    </lineage>
</organism>
<evidence type="ECO:0000259" key="15">
    <source>
        <dbReference type="Pfam" id="PF19303"/>
    </source>
</evidence>
<dbReference type="InterPro" id="IPR014729">
    <property type="entry name" value="Rossmann-like_a/b/a_fold"/>
</dbReference>
<dbReference type="SUPFAM" id="SSF57770">
    <property type="entry name" value="Methionyl-tRNA synthetase (MetRS), Zn-domain"/>
    <property type="match status" value="1"/>
</dbReference>
<dbReference type="CDD" id="cd00814">
    <property type="entry name" value="MetRS_core"/>
    <property type="match status" value="1"/>
</dbReference>
<dbReference type="GO" id="GO:0017102">
    <property type="term" value="C:methionyl glutamyl tRNA synthetase complex"/>
    <property type="evidence" value="ECO:0007669"/>
    <property type="project" value="UniProtKB-ARBA"/>
</dbReference>
<keyword evidence="4" id="KW-0963">Cytoplasm</keyword>
<keyword evidence="8 12" id="KW-0648">Protein biosynthesis</keyword>
<dbReference type="PRINTS" id="PR01041">
    <property type="entry name" value="TRNASYNTHMET"/>
</dbReference>
<keyword evidence="9 12" id="KW-0030">Aminoacyl-tRNA synthetase</keyword>
<dbReference type="EC" id="6.1.1.10" evidence="3"/>
<dbReference type="InterPro" id="IPR015413">
    <property type="entry name" value="Methionyl/Leucyl_tRNA_Synth"/>
</dbReference>
<keyword evidence="5 12" id="KW-0436">Ligase</keyword>
<keyword evidence="7 12" id="KW-0067">ATP-binding</keyword>
<feature type="coiled-coil region" evidence="13">
    <location>
        <begin position="622"/>
        <end position="666"/>
    </location>
</feature>
<dbReference type="InterPro" id="IPR001412">
    <property type="entry name" value="aa-tRNA-synth_I_CS"/>
</dbReference>
<dbReference type="InterPro" id="IPR041872">
    <property type="entry name" value="Anticodon_Met"/>
</dbReference>
<sequence>MSRNTNSDVAIELDHHKRTILPVAGRKNVLITSALPYVNNIPHLGNIIGCVLSADVYARYCRLRGYNTLYVCGTDEYGTATETKAIQEGLSCQEICDKYHRLHKETYDWFDIDFDIFGRTSTDEQTKITQDIFKKLDERGKTEHETVTQLYCEVHNSFLADRFVNGICPNCAYDDAGGDQCDKCGKLLNATELIEPRCKLDGAKPVKRDSRHIFLNLTDAQEVLEEWVNKSSAEGKWSANSTQITKAWLKEGLKPRCITRDLKWGVKVPKEEFKDKVFYVWFDAPIGYISITAAYTEEWQKWWKNPDNVKLYQFMGKDNVPFHTVLFPSSLIGTGEKYTLLHHVSTTEYLQYENTKFSKSRGVGVFGNNVSDSQIPVDVWRYFLLLNRPETADSQFAWTPFILANNSELLANLGNFVNRVMKFATAKYNGVVPEYKVDGDVEKKFIADVNEILANYIENLETCNSIRAGLRCFMNISSLGNGYLQDNKIDNTLFTNSRSRCDIVVATALNLAYLLSALVYPYLPRTSANIIRQLNAPTRRITDTWNATDLYGGHVLGKVEYLFTHIDEKRAGDLRAKYSGLAQNATTSVKPVASSAPAKNTSGAKAVLLSEAPAGFEKTARVIELEATIKAAGETVRKLKIEKVTGDALQAALAILTENKESLTAEVAKLGGGSPVIVSAEKKKKVKKAVVTSKVEHVVAPAVTPVILEKSDTVVPLTVLPLAVEKSDTTGAVIAVLAAEDLKEQLQHLWTGWGWIIRD</sequence>
<feature type="domain" description="Methionyl/Leucyl tRNA synthetase" evidence="14">
    <location>
        <begin position="29"/>
        <end position="421"/>
    </location>
</feature>
<name>A0AAD5T616_9FUNG</name>
<protein>
    <recommendedName>
        <fullName evidence="3">methionine--tRNA ligase</fullName>
        <ecNumber evidence="3">6.1.1.10</ecNumber>
    </recommendedName>
    <alternativeName>
        <fullName evidence="10">Methionyl-tRNA synthetase</fullName>
    </alternativeName>
</protein>
<proteinExistence type="inferred from homology"/>
<evidence type="ECO:0000256" key="11">
    <source>
        <dbReference type="ARBA" id="ARBA00047364"/>
    </source>
</evidence>
<dbReference type="NCBIfam" id="NF001100">
    <property type="entry name" value="PRK00133.1"/>
    <property type="match status" value="1"/>
</dbReference>
<dbReference type="SUPFAM" id="SSF52374">
    <property type="entry name" value="Nucleotidylyl transferase"/>
    <property type="match status" value="1"/>
</dbReference>
<dbReference type="FunFam" id="1.10.730.10:FF:000037">
    <property type="entry name" value="Methionyl-tRNA synthetase"/>
    <property type="match status" value="1"/>
</dbReference>
<dbReference type="GO" id="GO:0005829">
    <property type="term" value="C:cytosol"/>
    <property type="evidence" value="ECO:0007669"/>
    <property type="project" value="TreeGrafter"/>
</dbReference>
<dbReference type="FunFam" id="2.20.28.20:FF:000001">
    <property type="entry name" value="Methionine--tRNA ligase"/>
    <property type="match status" value="1"/>
</dbReference>
<dbReference type="PROSITE" id="PS00178">
    <property type="entry name" value="AA_TRNA_LIGASE_I"/>
    <property type="match status" value="1"/>
</dbReference>
<evidence type="ECO:0000256" key="3">
    <source>
        <dbReference type="ARBA" id="ARBA00012838"/>
    </source>
</evidence>
<comment type="caution">
    <text evidence="16">The sequence shown here is derived from an EMBL/GenBank/DDBJ whole genome shotgun (WGS) entry which is preliminary data.</text>
</comment>
<evidence type="ECO:0000256" key="8">
    <source>
        <dbReference type="ARBA" id="ARBA00022917"/>
    </source>
</evidence>